<protein>
    <submittedName>
        <fullName evidence="1">Uncharacterized protein</fullName>
    </submittedName>
</protein>
<dbReference type="Gene3D" id="3.40.50.300">
    <property type="entry name" value="P-loop containing nucleotide triphosphate hydrolases"/>
    <property type="match status" value="1"/>
</dbReference>
<gene>
    <name evidence="1" type="ORF">ABZ568_06160</name>
</gene>
<dbReference type="Proteomes" id="UP001550603">
    <property type="component" value="Unassembled WGS sequence"/>
</dbReference>
<evidence type="ECO:0000313" key="1">
    <source>
        <dbReference type="EMBL" id="MEU2266018.1"/>
    </source>
</evidence>
<keyword evidence="2" id="KW-1185">Reference proteome</keyword>
<comment type="caution">
    <text evidence="1">The sequence shown here is derived from an EMBL/GenBank/DDBJ whole genome shotgun (WGS) entry which is preliminary data.</text>
</comment>
<reference evidence="1 2" key="1">
    <citation type="submission" date="2024-06" db="EMBL/GenBank/DDBJ databases">
        <title>The Natural Products Discovery Center: Release of the First 8490 Sequenced Strains for Exploring Actinobacteria Biosynthetic Diversity.</title>
        <authorList>
            <person name="Kalkreuter E."/>
            <person name="Kautsar S.A."/>
            <person name="Yang D."/>
            <person name="Bader C.D."/>
            <person name="Teijaro C.N."/>
            <person name="Fluegel L."/>
            <person name="Davis C.M."/>
            <person name="Simpson J.R."/>
            <person name="Lauterbach L."/>
            <person name="Steele A.D."/>
            <person name="Gui C."/>
            <person name="Meng S."/>
            <person name="Li G."/>
            <person name="Viehrig K."/>
            <person name="Ye F."/>
            <person name="Su P."/>
            <person name="Kiefer A.F."/>
            <person name="Nichols A."/>
            <person name="Cepeda A.J."/>
            <person name="Yan W."/>
            <person name="Fan B."/>
            <person name="Jiang Y."/>
            <person name="Adhikari A."/>
            <person name="Zheng C.-J."/>
            <person name="Schuster L."/>
            <person name="Cowan T.M."/>
            <person name="Smanski M.J."/>
            <person name="Chevrette M.G."/>
            <person name="De Carvalho L.P.S."/>
            <person name="Shen B."/>
        </authorList>
    </citation>
    <scope>NUCLEOTIDE SEQUENCE [LARGE SCALE GENOMIC DNA]</scope>
    <source>
        <strain evidence="1 2">NPDC019583</strain>
    </source>
</reference>
<dbReference type="EMBL" id="JBEYBN010000006">
    <property type="protein sequence ID" value="MEU2266018.1"/>
    <property type="molecule type" value="Genomic_DNA"/>
</dbReference>
<dbReference type="InterPro" id="IPR027417">
    <property type="entry name" value="P-loop_NTPase"/>
</dbReference>
<accession>A0ABV2XPS7</accession>
<name>A0ABV2XPS7_9ACTN</name>
<organism evidence="1 2">
    <name type="scientific">Streptomyces olindensis</name>
    <dbReference type="NCBI Taxonomy" id="358823"/>
    <lineage>
        <taxon>Bacteria</taxon>
        <taxon>Bacillati</taxon>
        <taxon>Actinomycetota</taxon>
        <taxon>Actinomycetes</taxon>
        <taxon>Kitasatosporales</taxon>
        <taxon>Streptomycetaceae</taxon>
        <taxon>Streptomyces</taxon>
    </lineage>
</organism>
<proteinExistence type="predicted"/>
<dbReference type="RefSeq" id="WP_359785944.1">
    <property type="nucleotide sequence ID" value="NZ_JBEYBN010000006.1"/>
</dbReference>
<sequence length="131" mass="14680">MAAQLAALAEADGRQVFWVRWRDPLDLAQQMTRVAVACGLPEAELEAARAGRQSLPDVVWRQLASARRWLLVLDNIDEPNALDPHGEPVALYRGWIRPHGRGLLLITSRDTSEQTWGRRARLLPLQPFGPA</sequence>
<evidence type="ECO:0000313" key="2">
    <source>
        <dbReference type="Proteomes" id="UP001550603"/>
    </source>
</evidence>